<proteinExistence type="predicted"/>
<feature type="chain" id="PRO_5013209560" evidence="1">
    <location>
        <begin position="19"/>
        <end position="116"/>
    </location>
</feature>
<dbReference type="Proteomes" id="UP000196531">
    <property type="component" value="Unassembled WGS sequence"/>
</dbReference>
<gene>
    <name evidence="2" type="ORF">A9Q84_16075</name>
</gene>
<protein>
    <submittedName>
        <fullName evidence="2">Uncharacterized protein</fullName>
    </submittedName>
</protein>
<keyword evidence="1" id="KW-0732">Signal</keyword>
<dbReference type="AlphaFoldDB" id="A0A1Y5F448"/>
<feature type="signal peptide" evidence="1">
    <location>
        <begin position="1"/>
        <end position="18"/>
    </location>
</feature>
<dbReference type="EMBL" id="MAAO01000008">
    <property type="protein sequence ID" value="OUR95353.1"/>
    <property type="molecule type" value="Genomic_DNA"/>
</dbReference>
<name>A0A1Y5F448_9BACT</name>
<organism evidence="2 3">
    <name type="scientific">Halobacteriovorax marinus</name>
    <dbReference type="NCBI Taxonomy" id="97084"/>
    <lineage>
        <taxon>Bacteria</taxon>
        <taxon>Pseudomonadati</taxon>
        <taxon>Bdellovibrionota</taxon>
        <taxon>Bacteriovoracia</taxon>
        <taxon>Bacteriovoracales</taxon>
        <taxon>Halobacteriovoraceae</taxon>
        <taxon>Halobacteriovorax</taxon>
    </lineage>
</organism>
<evidence type="ECO:0000313" key="2">
    <source>
        <dbReference type="EMBL" id="OUR95353.1"/>
    </source>
</evidence>
<evidence type="ECO:0000313" key="3">
    <source>
        <dbReference type="Proteomes" id="UP000196531"/>
    </source>
</evidence>
<sequence length="116" mass="13073">MKVFTFVALILLSFNSLASKPSDVAKVTKLELVNLYLNISEDISEGFGEVIALEFRAVAPATIFADAEISVKLTRDTKKLYETQVIELVKELSNEKKVNGILVKFSYRFPEKENKK</sequence>
<accession>A0A1Y5F448</accession>
<comment type="caution">
    <text evidence="2">The sequence shown here is derived from an EMBL/GenBank/DDBJ whole genome shotgun (WGS) entry which is preliminary data.</text>
</comment>
<reference evidence="3" key="1">
    <citation type="journal article" date="2017" name="Proc. Natl. Acad. Sci. U.S.A.">
        <title>Simulation of Deepwater Horizon oil plume reveals substrate specialization within a complex community of hydrocarbon-degraders.</title>
        <authorList>
            <person name="Hu P."/>
            <person name="Dubinsky E.A."/>
            <person name="Probst A.J."/>
            <person name="Wang J."/>
            <person name="Sieber C.M.K."/>
            <person name="Tom L.M."/>
            <person name="Gardinali P."/>
            <person name="Banfield J.F."/>
            <person name="Atlas R.M."/>
            <person name="Andersen G.L."/>
        </authorList>
    </citation>
    <scope>NUCLEOTIDE SEQUENCE [LARGE SCALE GENOMIC DNA]</scope>
</reference>
<evidence type="ECO:0000256" key="1">
    <source>
        <dbReference type="SAM" id="SignalP"/>
    </source>
</evidence>